<name>A0ABN6MN01_9BACT</name>
<evidence type="ECO:0000313" key="3">
    <source>
        <dbReference type="Proteomes" id="UP001162891"/>
    </source>
</evidence>
<feature type="region of interest" description="Disordered" evidence="1">
    <location>
        <begin position="1"/>
        <end position="21"/>
    </location>
</feature>
<dbReference type="Proteomes" id="UP001162891">
    <property type="component" value="Chromosome"/>
</dbReference>
<organism evidence="2 3">
    <name type="scientific">Anaeromyxobacter oryzae</name>
    <dbReference type="NCBI Taxonomy" id="2918170"/>
    <lineage>
        <taxon>Bacteria</taxon>
        <taxon>Pseudomonadati</taxon>
        <taxon>Myxococcota</taxon>
        <taxon>Myxococcia</taxon>
        <taxon>Myxococcales</taxon>
        <taxon>Cystobacterineae</taxon>
        <taxon>Anaeromyxobacteraceae</taxon>
        <taxon>Anaeromyxobacter</taxon>
    </lineage>
</organism>
<dbReference type="EMBL" id="AP025591">
    <property type="protein sequence ID" value="BDG02330.1"/>
    <property type="molecule type" value="Genomic_DNA"/>
</dbReference>
<accession>A0ABN6MN01</accession>
<evidence type="ECO:0000313" key="2">
    <source>
        <dbReference type="EMBL" id="BDG02330.1"/>
    </source>
</evidence>
<reference evidence="3" key="1">
    <citation type="journal article" date="2022" name="Int. J. Syst. Evol. Microbiol.">
        <title>Anaeromyxobacter oryzae sp. nov., Anaeromyxobacter diazotrophicus sp. nov. and Anaeromyxobacter paludicola sp. nov., isolated from paddy soils.</title>
        <authorList>
            <person name="Itoh H."/>
            <person name="Xu Z."/>
            <person name="Mise K."/>
            <person name="Masuda Y."/>
            <person name="Ushijima N."/>
            <person name="Hayakawa C."/>
            <person name="Shiratori Y."/>
            <person name="Senoo K."/>
        </authorList>
    </citation>
    <scope>NUCLEOTIDE SEQUENCE [LARGE SCALE GENOMIC DNA]</scope>
    <source>
        <strain evidence="3">Red232</strain>
    </source>
</reference>
<feature type="compositionally biased region" description="Basic residues" evidence="1">
    <location>
        <begin position="1"/>
        <end position="11"/>
    </location>
</feature>
<evidence type="ECO:0000256" key="1">
    <source>
        <dbReference type="SAM" id="MobiDB-lite"/>
    </source>
</evidence>
<proteinExistence type="predicted"/>
<sequence length="81" mass="9018">MPNRHSRHGRPSRRDPCGRAACRAPEEHVPVSLDRLRGELYRLLDQLPRAPAGAYAGLVLEFERGWEEFKASVAASSPKAP</sequence>
<gene>
    <name evidence="2" type="ORF">AMOR_13260</name>
</gene>
<protein>
    <submittedName>
        <fullName evidence="2">Uncharacterized protein</fullName>
    </submittedName>
</protein>
<keyword evidence="3" id="KW-1185">Reference proteome</keyword>